<dbReference type="InterPro" id="IPR011041">
    <property type="entry name" value="Quinoprot_gluc/sorb_DH_b-prop"/>
</dbReference>
<comment type="caution">
    <text evidence="2">The sequence shown here is derived from an EMBL/GenBank/DDBJ whole genome shotgun (WGS) entry which is preliminary data.</text>
</comment>
<dbReference type="PANTHER" id="PTHR19328">
    <property type="entry name" value="HEDGEHOG-INTERACTING PROTEIN"/>
    <property type="match status" value="1"/>
</dbReference>
<dbReference type="SUPFAM" id="SSF50952">
    <property type="entry name" value="Soluble quinoprotein glucose dehydrogenase"/>
    <property type="match status" value="1"/>
</dbReference>
<reference evidence="3" key="1">
    <citation type="journal article" date="2019" name="Int. J. Syst. Evol. Microbiol.">
        <title>The Global Catalogue of Microorganisms (GCM) 10K type strain sequencing project: providing services to taxonomists for standard genome sequencing and annotation.</title>
        <authorList>
            <consortium name="The Broad Institute Genomics Platform"/>
            <consortium name="The Broad Institute Genome Sequencing Center for Infectious Disease"/>
            <person name="Wu L."/>
            <person name="Ma J."/>
        </authorList>
    </citation>
    <scope>NUCLEOTIDE SEQUENCE [LARGE SCALE GENOMIC DNA]</scope>
    <source>
        <strain evidence="3">KCTC 23984</strain>
    </source>
</reference>
<dbReference type="Gene3D" id="2.120.10.30">
    <property type="entry name" value="TolB, C-terminal domain"/>
    <property type="match status" value="1"/>
</dbReference>
<evidence type="ECO:0000259" key="1">
    <source>
        <dbReference type="Pfam" id="PF07995"/>
    </source>
</evidence>
<keyword evidence="3" id="KW-1185">Reference proteome</keyword>
<feature type="non-terminal residue" evidence="2">
    <location>
        <position position="158"/>
    </location>
</feature>
<protein>
    <submittedName>
        <fullName evidence="2">PQQ-dependent sugar dehydrogenase</fullName>
    </submittedName>
</protein>
<dbReference type="Proteomes" id="UP001597641">
    <property type="component" value="Unassembled WGS sequence"/>
</dbReference>
<dbReference type="InterPro" id="IPR011042">
    <property type="entry name" value="6-blade_b-propeller_TolB-like"/>
</dbReference>
<dbReference type="RefSeq" id="WP_377492739.1">
    <property type="nucleotide sequence ID" value="NZ_JBHUOX010000118.1"/>
</dbReference>
<dbReference type="PANTHER" id="PTHR19328:SF13">
    <property type="entry name" value="HIPL1 PROTEIN"/>
    <property type="match status" value="1"/>
</dbReference>
<gene>
    <name evidence="2" type="ORF">ACFS7Z_27310</name>
</gene>
<evidence type="ECO:0000313" key="3">
    <source>
        <dbReference type="Proteomes" id="UP001597641"/>
    </source>
</evidence>
<evidence type="ECO:0000313" key="2">
    <source>
        <dbReference type="EMBL" id="MFD3004090.1"/>
    </source>
</evidence>
<accession>A0ABW6C341</accession>
<feature type="domain" description="Glucose/Sorbosone dehydrogenase" evidence="1">
    <location>
        <begin position="5"/>
        <end position="158"/>
    </location>
</feature>
<name>A0ABW6C341_9BACT</name>
<dbReference type="InterPro" id="IPR012938">
    <property type="entry name" value="Glc/Sorbosone_DH"/>
</dbReference>
<dbReference type="EMBL" id="JBHUOX010000118">
    <property type="protein sequence ID" value="MFD3004090.1"/>
    <property type="molecule type" value="Genomic_DNA"/>
</dbReference>
<proteinExistence type="predicted"/>
<dbReference type="Pfam" id="PF07995">
    <property type="entry name" value="GSDH"/>
    <property type="match status" value="1"/>
</dbReference>
<sequence length="158" mass="16715">MLHESHGVGSLVFGTDGTLLVSAGDGASYVRDDVGSASETYYAQALADGIIPSQQNVGALRAQQLESYNGKILRIDPETGNGMASNPFYESGNPASVRSKVWSLGFRNPFRMALKPGSGSTNPADGRPGVLYVGDVGYGLWEDLNVVTRAGMNFGWPL</sequence>
<organism evidence="2 3">
    <name type="scientific">Pontibacter toksunensis</name>
    <dbReference type="NCBI Taxonomy" id="1332631"/>
    <lineage>
        <taxon>Bacteria</taxon>
        <taxon>Pseudomonadati</taxon>
        <taxon>Bacteroidota</taxon>
        <taxon>Cytophagia</taxon>
        <taxon>Cytophagales</taxon>
        <taxon>Hymenobacteraceae</taxon>
        <taxon>Pontibacter</taxon>
    </lineage>
</organism>